<dbReference type="EMBL" id="JAMDMJ010000010">
    <property type="protein sequence ID" value="MCY9596011.1"/>
    <property type="molecule type" value="Genomic_DNA"/>
</dbReference>
<organism evidence="3 4">
    <name type="scientific">Paenibacillus chitinolyticus</name>
    <dbReference type="NCBI Taxonomy" id="79263"/>
    <lineage>
        <taxon>Bacteria</taxon>
        <taxon>Bacillati</taxon>
        <taxon>Bacillota</taxon>
        <taxon>Bacilli</taxon>
        <taxon>Bacillales</taxon>
        <taxon>Paenibacillaceae</taxon>
        <taxon>Paenibacillus</taxon>
    </lineage>
</organism>
<dbReference type="CDD" id="cd03143">
    <property type="entry name" value="A4_beta-galactosidase_middle_domain"/>
    <property type="match status" value="1"/>
</dbReference>
<dbReference type="InterPro" id="IPR029062">
    <property type="entry name" value="Class_I_gatase-like"/>
</dbReference>
<dbReference type="EMBL" id="CP026520">
    <property type="protein sequence ID" value="QAV16697.1"/>
    <property type="molecule type" value="Genomic_DNA"/>
</dbReference>
<dbReference type="AlphaFoldDB" id="A0A410WQY0"/>
<dbReference type="Proteomes" id="UP001527202">
    <property type="component" value="Unassembled WGS sequence"/>
</dbReference>
<dbReference type="InterPro" id="IPR013517">
    <property type="entry name" value="FG-GAP"/>
</dbReference>
<evidence type="ECO:0000256" key="1">
    <source>
        <dbReference type="ARBA" id="ARBA00022729"/>
    </source>
</evidence>
<evidence type="ECO:0000313" key="3">
    <source>
        <dbReference type="EMBL" id="QAV16697.1"/>
    </source>
</evidence>
<evidence type="ECO:0000313" key="5">
    <source>
        <dbReference type="Proteomes" id="UP001527202"/>
    </source>
</evidence>
<dbReference type="Gene3D" id="2.130.10.130">
    <property type="entry name" value="Integrin alpha, N-terminal"/>
    <property type="match status" value="1"/>
</dbReference>
<evidence type="ECO:0000313" key="4">
    <source>
        <dbReference type="Proteomes" id="UP000288943"/>
    </source>
</evidence>
<name>A0A410WQY0_9BACL</name>
<dbReference type="KEGG" id="pchi:PC41400_02880"/>
<dbReference type="Gene3D" id="3.40.50.880">
    <property type="match status" value="1"/>
</dbReference>
<dbReference type="SUPFAM" id="SSF52317">
    <property type="entry name" value="Class I glutamine amidotransferase-like"/>
    <property type="match status" value="1"/>
</dbReference>
<dbReference type="PANTHER" id="PTHR44103:SF1">
    <property type="entry name" value="PROPROTEIN CONVERTASE P"/>
    <property type="match status" value="1"/>
</dbReference>
<dbReference type="OrthoDB" id="9816120at2"/>
<keyword evidence="5" id="KW-1185">Reference proteome</keyword>
<reference evidence="3 4" key="1">
    <citation type="submission" date="2018-01" db="EMBL/GenBank/DDBJ databases">
        <title>The whole genome sequencing and assembly of Paenibacillus chitinolyticus KCCM 41400 strain.</title>
        <authorList>
            <person name="Kim J.-Y."/>
            <person name="Park M.-K."/>
            <person name="Lee Y.-J."/>
            <person name="Yi H."/>
            <person name="Bahn Y.-S."/>
            <person name="Kim J.F."/>
            <person name="Lee D.-W."/>
        </authorList>
    </citation>
    <scope>NUCLEOTIDE SEQUENCE [LARGE SCALE GENOMIC DNA]</scope>
    <source>
        <strain evidence="3 4">KCCM 41400</strain>
    </source>
</reference>
<dbReference type="SUPFAM" id="SSF69318">
    <property type="entry name" value="Integrin alpha N-terminal domain"/>
    <property type="match status" value="1"/>
</dbReference>
<gene>
    <name evidence="2" type="ORF">M5X16_09515</name>
    <name evidence="3" type="ORF">PC41400_02880</name>
</gene>
<dbReference type="GeneID" id="95373759"/>
<dbReference type="InterPro" id="IPR028994">
    <property type="entry name" value="Integrin_alpha_N"/>
</dbReference>
<sequence>MARIIYKNRGMNLSKKRTAIAVFCLAALLLAVGAAAFLTGKKEQVRLLYATGGDRYDTAAFEQFRQSLAANLELERKPMDGLSARKLQSYDAVVPDPELANTPDNGYIQKLQDYVQNGGHLLLDNAFASKFPADFLGAYQTQLIVPPQAKPQFQYPAVPVNAQGMQEVIKLFSDNFFKRETMDNLPGFYWGYGLDPSTAQPLVTLNGQALVSVNKVGKGTVLLSSTFLPNRYFITGYDLQSGMDPAQGFGSLAAKYDQQRSLKPGTAYFDKKDLKLEPYFNFAFSAANAQFRTEFVSYVSKETFGYSVTKVLGPYGRPAMSYQNHFEAMPAFKDKEAIQWAELTKKYNQIPSFSLVRSAFYWGQWKESVSVHLNGGSNEKPQFSGESPASYYSSGMHLQSEEGAIRLAEYPDYKSLADPVEGPHRLVPAFADLTGDGKEDLLAGSSDGYVYVYPNLGPKPEAYERDPAPGGLKLPDVYGKPEKLLLTSGQPLKTGPHASVHAVDWNADGKIDLLVSDATGAVQIALGQGAGRFAPPTALQDPSGPIKVPGPAIAAAGDLGGQGFPDLVVGDADGKVRVYRAPQAGALRLSAGAVVADVGAKYAAPSVRDMDGDGRADLVVGSNEGDLRVFRQESGGTFTAQGSVGGATLNQMGTNALVGGHNSVPVWHDVNHDGVVDLIVGQLEFGSPVPVDSPSFPYKAELQEFLQYTKQNHLELYPHIYVHNFVSDAQEKKEIALHKQAFENLGLPWTMPGTNQHTWRINFPDRLQTLRNENEQGIWFNFGFTPSHTPTEPRLGTDYIWGLPFLLTKDKSGSDQPMLIYTPAPVLRKTGESSTVDIYDSYIKRDMPIDYFEHIEYHFPARVGELEEFASFLDDIRNQYDYNFMTETQMARSFLTTLKTQVTVKRTWADYIMDEVKDRISGKGLHLSLTIGADTSAVPKQAAEYANTPGVVVEKGEKYAPYSLAAKSDVYTERNGKLYLGLAREAQLHIGKPAEEAHIVRANVPFELDTRESGTWKLNLQAAGLQQIKIYSPSGLTIPGNPADIKLEQDAATGMYTLTRYGDKTTISLSLKK</sequence>
<accession>A0A410WQY0</accession>
<dbReference type="PANTHER" id="PTHR44103">
    <property type="entry name" value="PROPROTEIN CONVERTASE P"/>
    <property type="match status" value="1"/>
</dbReference>
<reference evidence="2 5" key="2">
    <citation type="submission" date="2022-05" db="EMBL/GenBank/DDBJ databases">
        <title>Genome Sequencing of Bee-Associated Microbes.</title>
        <authorList>
            <person name="Dunlap C."/>
        </authorList>
    </citation>
    <scope>NUCLEOTIDE SEQUENCE [LARGE SCALE GENOMIC DNA]</scope>
    <source>
        <strain evidence="2 5">NRRL B-23120</strain>
    </source>
</reference>
<keyword evidence="1" id="KW-0732">Signal</keyword>
<proteinExistence type="predicted"/>
<dbReference type="RefSeq" id="WP_042233720.1">
    <property type="nucleotide sequence ID" value="NZ_CP026520.1"/>
</dbReference>
<protein>
    <submittedName>
        <fullName evidence="3">VCBS repeat-containing protein</fullName>
    </submittedName>
</protein>
<dbReference type="Pfam" id="PF13517">
    <property type="entry name" value="FG-GAP_3"/>
    <property type="match status" value="2"/>
</dbReference>
<dbReference type="Proteomes" id="UP000288943">
    <property type="component" value="Chromosome"/>
</dbReference>
<evidence type="ECO:0000313" key="2">
    <source>
        <dbReference type="EMBL" id="MCY9596011.1"/>
    </source>
</evidence>